<protein>
    <submittedName>
        <fullName evidence="8">2,5-diketo-D-gluconate reductase B</fullName>
    </submittedName>
</protein>
<dbReference type="PANTHER" id="PTHR43827">
    <property type="entry name" value="2,5-DIKETO-D-GLUCONIC ACID REDUCTASE"/>
    <property type="match status" value="1"/>
</dbReference>
<organism evidence="8 9">
    <name type="scientific">Halanaerobium salsuginis</name>
    <dbReference type="NCBI Taxonomy" id="29563"/>
    <lineage>
        <taxon>Bacteria</taxon>
        <taxon>Bacillati</taxon>
        <taxon>Bacillota</taxon>
        <taxon>Clostridia</taxon>
        <taxon>Halanaerobiales</taxon>
        <taxon>Halanaerobiaceae</taxon>
        <taxon>Halanaerobium</taxon>
    </lineage>
</organism>
<keyword evidence="3" id="KW-0560">Oxidoreductase</keyword>
<name>A0A1I4GPQ6_9FIRM</name>
<sequence length="291" mass="32847">MLKLIEFINNKVNRKGVCLLMKNLKLKNGSEIPALGLGTSGLKSDQCTETVKTALELGYRHLDTAAAYGNQTAIARAIKESTIPRQELFITSKVWWTDLAYNDFKQAVEKILSELELDYLDMLLIHWPNSDIPLTETLKALQEVKAAGQAKNTGVSNFTINHLKKALSIAPELITDNQVEFHPTLYQKELLKFCFKNDIILTAYSPLARGEALHNSVIKNLADKYDKSPAQLTLKWLLEKDIVVIPKASSQKHLANNLEVFDWDLPLEAAREMELINNNNRVINPDFAEFN</sequence>
<feature type="active site" description="Proton donor" evidence="4">
    <location>
        <position position="68"/>
    </location>
</feature>
<dbReference type="InterPro" id="IPR020471">
    <property type="entry name" value="AKR"/>
</dbReference>
<evidence type="ECO:0000259" key="7">
    <source>
        <dbReference type="Pfam" id="PF00248"/>
    </source>
</evidence>
<proteinExistence type="inferred from homology"/>
<dbReference type="Gene3D" id="3.20.20.100">
    <property type="entry name" value="NADP-dependent oxidoreductase domain"/>
    <property type="match status" value="1"/>
</dbReference>
<feature type="site" description="Lowers pKa of active site Tyr" evidence="6">
    <location>
        <position position="93"/>
    </location>
</feature>
<keyword evidence="9" id="KW-1185">Reference proteome</keyword>
<accession>A0A1I4GPQ6</accession>
<evidence type="ECO:0000256" key="6">
    <source>
        <dbReference type="PIRSR" id="PIRSR000097-3"/>
    </source>
</evidence>
<evidence type="ECO:0000313" key="9">
    <source>
        <dbReference type="Proteomes" id="UP000199006"/>
    </source>
</evidence>
<feature type="binding site" evidence="5">
    <location>
        <position position="126"/>
    </location>
    <ligand>
        <name>substrate</name>
    </ligand>
</feature>
<dbReference type="AlphaFoldDB" id="A0A1I4GPQ6"/>
<keyword evidence="2" id="KW-0521">NADP</keyword>
<dbReference type="PANTHER" id="PTHR43827:SF3">
    <property type="entry name" value="NADP-DEPENDENT OXIDOREDUCTASE DOMAIN-CONTAINING PROTEIN"/>
    <property type="match status" value="1"/>
</dbReference>
<dbReference type="InterPro" id="IPR036812">
    <property type="entry name" value="NAD(P)_OxRdtase_dom_sf"/>
</dbReference>
<dbReference type="Pfam" id="PF00248">
    <property type="entry name" value="Aldo_ket_red"/>
    <property type="match status" value="1"/>
</dbReference>
<evidence type="ECO:0000256" key="5">
    <source>
        <dbReference type="PIRSR" id="PIRSR000097-2"/>
    </source>
</evidence>
<evidence type="ECO:0000313" key="8">
    <source>
        <dbReference type="EMBL" id="SFL31141.1"/>
    </source>
</evidence>
<comment type="similarity">
    <text evidence="1">Belongs to the aldo/keto reductase family.</text>
</comment>
<dbReference type="PIRSF" id="PIRSF000097">
    <property type="entry name" value="AKR"/>
    <property type="match status" value="1"/>
</dbReference>
<evidence type="ECO:0000256" key="1">
    <source>
        <dbReference type="ARBA" id="ARBA00007905"/>
    </source>
</evidence>
<evidence type="ECO:0000256" key="4">
    <source>
        <dbReference type="PIRSR" id="PIRSR000097-1"/>
    </source>
</evidence>
<reference evidence="8 9" key="1">
    <citation type="submission" date="2016-10" db="EMBL/GenBank/DDBJ databases">
        <authorList>
            <person name="de Groot N.N."/>
        </authorList>
    </citation>
    <scope>NUCLEOTIDE SEQUENCE [LARGE SCALE GENOMIC DNA]</scope>
    <source>
        <strain evidence="8 9">ATCC 51327</strain>
    </source>
</reference>
<dbReference type="FunFam" id="3.20.20.100:FF:000002">
    <property type="entry name" value="2,5-diketo-D-gluconic acid reductase A"/>
    <property type="match status" value="1"/>
</dbReference>
<dbReference type="STRING" id="29563.SAMN02983006_00807"/>
<dbReference type="PRINTS" id="PR00069">
    <property type="entry name" value="ALDKETRDTASE"/>
</dbReference>
<gene>
    <name evidence="8" type="ORF">SAMN02983006_00807</name>
</gene>
<feature type="domain" description="NADP-dependent oxidoreductase" evidence="7">
    <location>
        <begin position="35"/>
        <end position="274"/>
    </location>
</feature>
<evidence type="ECO:0000256" key="3">
    <source>
        <dbReference type="ARBA" id="ARBA00023002"/>
    </source>
</evidence>
<dbReference type="Proteomes" id="UP000199006">
    <property type="component" value="Unassembled WGS sequence"/>
</dbReference>
<dbReference type="EMBL" id="FOTI01000007">
    <property type="protein sequence ID" value="SFL31141.1"/>
    <property type="molecule type" value="Genomic_DNA"/>
</dbReference>
<dbReference type="GO" id="GO:0016616">
    <property type="term" value="F:oxidoreductase activity, acting on the CH-OH group of donors, NAD or NADP as acceptor"/>
    <property type="evidence" value="ECO:0007669"/>
    <property type="project" value="UniProtKB-ARBA"/>
</dbReference>
<dbReference type="InterPro" id="IPR023210">
    <property type="entry name" value="NADP_OxRdtase_dom"/>
</dbReference>
<dbReference type="SUPFAM" id="SSF51430">
    <property type="entry name" value="NAD(P)-linked oxidoreductase"/>
    <property type="match status" value="1"/>
</dbReference>
<evidence type="ECO:0000256" key="2">
    <source>
        <dbReference type="ARBA" id="ARBA00022857"/>
    </source>
</evidence>